<evidence type="ECO:0000256" key="1">
    <source>
        <dbReference type="SAM" id="SignalP"/>
    </source>
</evidence>
<organism evidence="2 3">
    <name type="scientific">Belnapia rosea</name>
    <dbReference type="NCBI Taxonomy" id="938405"/>
    <lineage>
        <taxon>Bacteria</taxon>
        <taxon>Pseudomonadati</taxon>
        <taxon>Pseudomonadota</taxon>
        <taxon>Alphaproteobacteria</taxon>
        <taxon>Acetobacterales</taxon>
        <taxon>Roseomonadaceae</taxon>
        <taxon>Belnapia</taxon>
    </lineage>
</organism>
<protein>
    <submittedName>
        <fullName evidence="2">Uncharacterized protein</fullName>
    </submittedName>
</protein>
<dbReference type="Proteomes" id="UP000198925">
    <property type="component" value="Unassembled WGS sequence"/>
</dbReference>
<feature type="chain" id="PRO_5011614496" evidence="1">
    <location>
        <begin position="20"/>
        <end position="186"/>
    </location>
</feature>
<gene>
    <name evidence="2" type="ORF">SAMN04487779_1004150</name>
</gene>
<feature type="signal peptide" evidence="1">
    <location>
        <begin position="1"/>
        <end position="19"/>
    </location>
</feature>
<evidence type="ECO:0000313" key="3">
    <source>
        <dbReference type="Proteomes" id="UP000198925"/>
    </source>
</evidence>
<reference evidence="2 3" key="1">
    <citation type="submission" date="2016-10" db="EMBL/GenBank/DDBJ databases">
        <authorList>
            <person name="de Groot N.N."/>
        </authorList>
    </citation>
    <scope>NUCLEOTIDE SEQUENCE [LARGE SCALE GENOMIC DNA]</scope>
    <source>
        <strain evidence="2 3">CPCC 100156</strain>
    </source>
</reference>
<dbReference type="EMBL" id="FMZX01000004">
    <property type="protein sequence ID" value="SDD08483.1"/>
    <property type="molecule type" value="Genomic_DNA"/>
</dbReference>
<evidence type="ECO:0000313" key="2">
    <source>
        <dbReference type="EMBL" id="SDD08483.1"/>
    </source>
</evidence>
<name>A0A1G6RVM4_9PROT</name>
<accession>A0A1G6RVM4</accession>
<proteinExistence type="predicted"/>
<sequence>MRPLLALLLLAGCATQRLAADKDLLARGETARLAAEAPPCAGLAPECRQAQEIRAEACRRQGDLPCAIAAWSAALAPDSPRRIPLNLAAAAQDAISTGAGDPARNAEAELAAAEALRRGRPADPEGCAHAASARLALALLAAPGPARCTILATLPAECRHAAPVPGREAQSRRLAAALAAQHRSCP</sequence>
<dbReference type="AlphaFoldDB" id="A0A1G6RVM4"/>
<keyword evidence="1" id="KW-0732">Signal</keyword>
<keyword evidence="3" id="KW-1185">Reference proteome</keyword>
<dbReference type="STRING" id="938405.SAMN02927895_04237"/>
<dbReference type="RefSeq" id="WP_176849506.1">
    <property type="nucleotide sequence ID" value="NZ_FMZX01000004.1"/>
</dbReference>